<dbReference type="SUPFAM" id="SSF54593">
    <property type="entry name" value="Glyoxalase/Bleomycin resistance protein/Dihydroxybiphenyl dioxygenase"/>
    <property type="match status" value="1"/>
</dbReference>
<organism evidence="2 3">
    <name type="scientific">Pseudonocardia ammonioxydans</name>
    <dbReference type="NCBI Taxonomy" id="260086"/>
    <lineage>
        <taxon>Bacteria</taxon>
        <taxon>Bacillati</taxon>
        <taxon>Actinomycetota</taxon>
        <taxon>Actinomycetes</taxon>
        <taxon>Pseudonocardiales</taxon>
        <taxon>Pseudonocardiaceae</taxon>
        <taxon>Pseudonocardia</taxon>
    </lineage>
</organism>
<name>A0A1I4UXE9_PSUAM</name>
<dbReference type="PROSITE" id="PS51819">
    <property type="entry name" value="VOC"/>
    <property type="match status" value="1"/>
</dbReference>
<dbReference type="EMBL" id="FOUY01000005">
    <property type="protein sequence ID" value="SFM93611.1"/>
    <property type="molecule type" value="Genomic_DNA"/>
</dbReference>
<feature type="domain" description="VOC" evidence="1">
    <location>
        <begin position="3"/>
        <end position="121"/>
    </location>
</feature>
<dbReference type="InterPro" id="IPR029068">
    <property type="entry name" value="Glyas_Bleomycin-R_OHBP_Dase"/>
</dbReference>
<dbReference type="Gene3D" id="3.30.720.110">
    <property type="match status" value="1"/>
</dbReference>
<dbReference type="AlphaFoldDB" id="A0A1I4UXE9"/>
<evidence type="ECO:0000313" key="2">
    <source>
        <dbReference type="EMBL" id="SFM93611.1"/>
    </source>
</evidence>
<dbReference type="Pfam" id="PF00903">
    <property type="entry name" value="Glyoxalase"/>
    <property type="match status" value="1"/>
</dbReference>
<dbReference type="InterPro" id="IPR004360">
    <property type="entry name" value="Glyas_Fos-R_dOase_dom"/>
</dbReference>
<gene>
    <name evidence="2" type="ORF">SAMN05216207_100549</name>
</gene>
<dbReference type="InterPro" id="IPR037523">
    <property type="entry name" value="VOC_core"/>
</dbReference>
<evidence type="ECO:0000259" key="1">
    <source>
        <dbReference type="PROSITE" id="PS51819"/>
    </source>
</evidence>
<dbReference type="Gene3D" id="3.30.720.120">
    <property type="match status" value="1"/>
</dbReference>
<dbReference type="RefSeq" id="WP_093338880.1">
    <property type="nucleotide sequence ID" value="NZ_FOUY01000005.1"/>
</dbReference>
<proteinExistence type="predicted"/>
<reference evidence="2 3" key="1">
    <citation type="submission" date="2016-10" db="EMBL/GenBank/DDBJ databases">
        <authorList>
            <person name="de Groot N.N."/>
        </authorList>
    </citation>
    <scope>NUCLEOTIDE SEQUENCE [LARGE SCALE GENOMIC DNA]</scope>
    <source>
        <strain evidence="2 3">CGMCC 4.1877</strain>
    </source>
</reference>
<accession>A0A1I4UXE9</accession>
<evidence type="ECO:0000313" key="3">
    <source>
        <dbReference type="Proteomes" id="UP000199614"/>
    </source>
</evidence>
<dbReference type="STRING" id="260086.SAMN05216207_100549"/>
<protein>
    <recommendedName>
        <fullName evidence="1">VOC domain-containing protein</fullName>
    </recommendedName>
</protein>
<sequence length="138" mass="14959">MLTSCYPVLATDDVAAARAFWTGPMRFEVTFEADWYVSLRREGCELAVLDRDHPTIPEAYRGVSATGVLVNLEVDDVDAEWERLAVPGGPAVTLELRDEDFGQRHFIVAGPDGVLVDVITEIPPSPEFAAAFAAPAPA</sequence>
<keyword evidence="3" id="KW-1185">Reference proteome</keyword>
<dbReference type="OrthoDB" id="9798201at2"/>
<dbReference type="Proteomes" id="UP000199614">
    <property type="component" value="Unassembled WGS sequence"/>
</dbReference>